<dbReference type="NCBIfam" id="TIGR01167">
    <property type="entry name" value="LPXTG_anchor"/>
    <property type="match status" value="1"/>
</dbReference>
<dbReference type="RefSeq" id="WP_012582144.1">
    <property type="nucleotide sequence ID" value="NC_017537.1"/>
</dbReference>
<dbReference type="Gene3D" id="2.60.40.10">
    <property type="entry name" value="Immunoglobulins"/>
    <property type="match status" value="7"/>
</dbReference>
<evidence type="ECO:0000259" key="3">
    <source>
        <dbReference type="Pfam" id="PF07523"/>
    </source>
</evidence>
<evidence type="ECO:0000313" key="5">
    <source>
        <dbReference type="Proteomes" id="UP000000486"/>
    </source>
</evidence>
<name>A0A0E0US11_LISMM</name>
<feature type="domain" description="Ig-like" evidence="3">
    <location>
        <begin position="1405"/>
        <end position="1471"/>
    </location>
</feature>
<feature type="domain" description="Ig-like" evidence="3">
    <location>
        <begin position="1626"/>
        <end position="1692"/>
    </location>
</feature>
<dbReference type="InterPro" id="IPR022038">
    <property type="entry name" value="Ig-like_bact"/>
</dbReference>
<feature type="domain" description="Ig-like" evidence="3">
    <location>
        <begin position="1859"/>
        <end position="1910"/>
    </location>
</feature>
<proteinExistence type="predicted"/>
<reference evidence="4 5" key="1">
    <citation type="journal article" date="2011" name="J. Bacteriol.">
        <title>Genome sequence of the nonpathogenic Listeria monocytogenes serovar 4a strain M7.</title>
        <authorList>
            <person name="Chen J."/>
            <person name="Xia Y."/>
            <person name="Cheng C."/>
            <person name="Fang C."/>
            <person name="Shan Y."/>
            <person name="Jin G."/>
            <person name="Fang W."/>
        </authorList>
    </citation>
    <scope>NUCLEOTIDE SEQUENCE [LARGE SCALE GENOMIC DNA]</scope>
    <source>
        <strain evidence="4 5">M7</strain>
    </source>
</reference>
<dbReference type="SUPFAM" id="SSF117074">
    <property type="entry name" value="Hypothetical protein PA1324"/>
    <property type="match status" value="1"/>
</dbReference>
<feature type="region of interest" description="Disordered" evidence="1">
    <location>
        <begin position="124"/>
        <end position="143"/>
    </location>
</feature>
<dbReference type="EMBL" id="CP002816">
    <property type="protein sequence ID" value="AEH91136.1"/>
    <property type="molecule type" value="Genomic_DNA"/>
</dbReference>
<dbReference type="HOGENOM" id="CLU_234039_0_0_9"/>
<dbReference type="Proteomes" id="UP000000486">
    <property type="component" value="Chromosome"/>
</dbReference>
<keyword evidence="2" id="KW-0812">Transmembrane</keyword>
<feature type="transmembrane region" description="Helical" evidence="2">
    <location>
        <begin position="1963"/>
        <end position="1984"/>
    </location>
</feature>
<accession>A0A0E0US11</accession>
<feature type="domain" description="Ig-like" evidence="3">
    <location>
        <begin position="1699"/>
        <end position="1767"/>
    </location>
</feature>
<dbReference type="KEGG" id="lmq:LMM7_0130"/>
<dbReference type="InterPro" id="IPR013783">
    <property type="entry name" value="Ig-like_fold"/>
</dbReference>
<organism evidence="4 5">
    <name type="scientific">Listeria monocytogenes serotype 4a (strain M7)</name>
    <dbReference type="NCBI Taxonomy" id="1030009"/>
    <lineage>
        <taxon>Bacteria</taxon>
        <taxon>Bacillati</taxon>
        <taxon>Bacillota</taxon>
        <taxon>Bacilli</taxon>
        <taxon>Bacillales</taxon>
        <taxon>Listeriaceae</taxon>
        <taxon>Listeria</taxon>
    </lineage>
</organism>
<protein>
    <submittedName>
        <fullName evidence="4">Cell wall surface anchor family protein</fullName>
    </submittedName>
</protein>
<evidence type="ECO:0000256" key="2">
    <source>
        <dbReference type="SAM" id="Phobius"/>
    </source>
</evidence>
<feature type="domain" description="Ig-like" evidence="3">
    <location>
        <begin position="1774"/>
        <end position="1840"/>
    </location>
</feature>
<keyword evidence="2" id="KW-0472">Membrane</keyword>
<evidence type="ECO:0000256" key="1">
    <source>
        <dbReference type="SAM" id="MobiDB-lite"/>
    </source>
</evidence>
<feature type="compositionally biased region" description="Low complexity" evidence="1">
    <location>
        <begin position="129"/>
        <end position="139"/>
    </location>
</feature>
<keyword evidence="2" id="KW-1133">Transmembrane helix</keyword>
<gene>
    <name evidence="4" type="ordered locus">LMM7_0130</name>
</gene>
<feature type="domain" description="Ig-like" evidence="3">
    <location>
        <begin position="1478"/>
        <end position="1544"/>
    </location>
</feature>
<dbReference type="PATRIC" id="fig|1030009.3.peg.126"/>
<dbReference type="Pfam" id="PF07523">
    <property type="entry name" value="Big_3"/>
    <property type="match status" value="7"/>
</dbReference>
<evidence type="ECO:0000313" key="4">
    <source>
        <dbReference type="EMBL" id="AEH91136.1"/>
    </source>
</evidence>
<sequence>MMKIKSLRRSLLLVMAALLILGQLNLSSFRVSAEEKGNESLSYEVQKELSSDSKKANLTIKTTPKSTDVKILTIETPDGKKVDGQEAAYTATKNGSIDFVITYQDKDKTEKTYKASYEVSEITEETKETTNQTVTETPTNKGLLKAGAPSVSLNIPDYNKTSWDNGDIKDVSVTVEFNNNNSSGKKINFTLPDGMRFVSLPVPSNFQATGNVDSNVLSYFGAGNPVGDSITSVTVPNKETGYNKATFGTVSYNLAPATEKLTLNFSVQVDAAKYYGGTDLKSPIQVDAYMGDSGTPVASAEQKVRADGKNVVGYAAQKHVQTMFRNWYTSSFLPEVMPSTDTEESFNYTKPYSVVNGINAMDARGSKIFVPKNVKTTLYYPEGMEYVGVVNEGRSLLTNNANRTITHYPSENKVVIDFNQESYYGIVETIFAVKYKVPEGTDEGTYTAPKVPHAVITTYDDQVFETDALTNDSNDTTTLAAKDICKVVGRSTNKMVMLPRNYYINPDNETWAGLVQINNKQTAGVKTNQIYQIKFDDNWEAYTVNLPFDGTYPGNKVKDIQYKTNLNPEYRTYDGTPPKTNGNKMLTLEATTVGLQEGEYFTEVKANVGDFSVGFTNIDTSAPFKAANSASYGIVKPGITSVQFEANIWDADNEASTKVSGSSTYTVSNSVTTAANGTASFYNSEGTQVKTARAGETVTTKAALIMHEYPYGTRSVLNNPEIYLRQLEGTTVKPGSIKLTDQDGKEVDFTVETKNAKNGEKVYVIKTTDVTVGEFVGYPAKKRYLNISYNTTFDMTLSKSIHTDIQELLAWGGSNVTSALGANVFLDNGLDVNQNGRDAERLLSTNTSTLSVPKQDTVTVETFLNVAGEGIKAAYVEDDDSTVSYFTPGTDADYMVKITNTSSGSAKSLDIYIPIPKTGQDFGSKFQSEPFKWDMKLSDALAMTAEQKAQFDISYTTEATSNNYTADSIYSNSLTDYGKANMVRIKVKTEIASGESQTIKVPLKVDETFDSAAAGNKIGERDVYNPYYAVTTNTYSGSIAGTRVGAELVIVEVAGKLFKDKNANGLYESTQNDTALANEVVELYKWNETNSAYEPFTKDGQNVTTTTDANGDYKFDYNLGIGYGKYAVKFPEKEGHKLTLQNVGKDKAINSAAPNLGTDTGWVKEIDPAQPDAQHINAGYISYVPESDLKVNLNEKLVQEGKSLKITLPKVALTNGEAAEDTIEPDIFQKILATTDGYKWTTADPTIATAKTLTDGSGAIVGVSTKGKTIAATDLTITIKDIFGTEKKSTAPVYVTTANGEFAQKDQLRIGATDFTLEYKDAIALTEAQAVSKAKTAAFEEVKNGVNSNAEDRTNVVKVDETQLNALKNGSNRGGTYPLTFTLEKDGKEVEVVVEVKVEKDLTEVNAHDSTIYVGDNWRAADNFDSALNKEGETLTFADIEVTGSVDTTTAGTYPVTYKYNDTTKTVNILVKEDATEVNAHDSTIYTNDTWTAKDNFDSAADKDGNVVDFAKVSVTNTVNTAQAGTYPITYTYGGVEKTITVTVKENKKGINAHNATIYVGDSWTAEDNFDNAVDKDGDPVAFSDVTVKETPTVNTNKAGTYQLKYSYDGASKTVTLTVKNILTAVNAHDSTVYVDESWEAKDNFDSAKNKDGETVAFSDVEVEGNVDMTQAGTYSITYKYDGFSKTIKVTVKNPQTAINAHDSVVYTGDSWSAKDNFDNAIDKAGKSVAYKDITVEEDPKVDLTTPGTYSVKYSYEKVSKVVQITVKPRQTKVESHDSTIYAGKTWNAKDNFDLAVDKKGDDVKLSDVTVVGLVDTKTPGTYEITYRYDGVTSVSHVTVLQNQAKIIVADSKLKANAKWDPKDNFVRAMSRDGSDIPLSNVKVEGKVNTKKPGTYKITYTIDPNEGTADAGKEELSVVAMIQVEGEKVTVKPSDDDSKIDVKAGQQRTATYKQAIPKTGDQMNLWVILAGACLVGFALFLWLFRLRRRHG</sequence>
<feature type="domain" description="Ig-like" evidence="3">
    <location>
        <begin position="1551"/>
        <end position="1619"/>
    </location>
</feature>